<sequence length="314" mass="36618">MEKIIAKLVAKNYYEEGIGLTLDEIETLNKKIAKDIPPFFEAYLSVFGWNENVFWGVFNEEDDFIEQNELIQELGYTDFIAIGDEYSENLLLAKIENQQLFLLEDDYLIDLKMSFNDMLNQEVEDLEDPSFVVRQQVNTAYVLLQPYKKSVLQAFKNGFDQLKVEALAQEDTLYGLVVSKGPIRKAYKLSAGSFKDFKVEIEKDKKDVEYLWDPTKMAYQQALSMDDILIDTEKKVEGKALDLLFLDVLRELKEEGYFDDQMDCFSISIQSGDVYLFPEDSYDESLGKEHNLKTIIRRFWESPYDRTRVLIESL</sequence>
<protein>
    <recommendedName>
        <fullName evidence="3">SMI1/KNR4 family protein</fullName>
    </recommendedName>
</protein>
<name>A0A9Q6Z6U4_MYROD</name>
<dbReference type="AlphaFoldDB" id="A0A9Q6Z6U4"/>
<dbReference type="RefSeq" id="WP_002991547.1">
    <property type="nucleotide sequence ID" value="NZ_CP068108.1"/>
</dbReference>
<evidence type="ECO:0008006" key="3">
    <source>
        <dbReference type="Google" id="ProtNLM"/>
    </source>
</evidence>
<dbReference type="OrthoDB" id="1273307at2"/>
<evidence type="ECO:0000313" key="2">
    <source>
        <dbReference type="Proteomes" id="UP000596202"/>
    </source>
</evidence>
<proteinExistence type="predicted"/>
<organism evidence="1 2">
    <name type="scientific">Myroides odoratus</name>
    <name type="common">Flavobacterium odoratum</name>
    <dbReference type="NCBI Taxonomy" id="256"/>
    <lineage>
        <taxon>Bacteria</taxon>
        <taxon>Pseudomonadati</taxon>
        <taxon>Bacteroidota</taxon>
        <taxon>Flavobacteriia</taxon>
        <taxon>Flavobacteriales</taxon>
        <taxon>Flavobacteriaceae</taxon>
        <taxon>Myroides</taxon>
    </lineage>
</organism>
<dbReference type="Proteomes" id="UP000596202">
    <property type="component" value="Chromosome"/>
</dbReference>
<reference evidence="1 2" key="1">
    <citation type="submission" date="2021-01" db="EMBL/GenBank/DDBJ databases">
        <title>FDA dAtabase for Regulatory Grade micrObial Sequences (FDA-ARGOS): Supporting development and validation of Infectious Disease Dx tests.</title>
        <authorList>
            <person name="Sproer C."/>
            <person name="Gronow S."/>
            <person name="Severitt S."/>
            <person name="Schroder I."/>
            <person name="Tallon L."/>
            <person name="Sadzewicz L."/>
            <person name="Zhao X."/>
            <person name="Boylan J."/>
            <person name="Ott S."/>
            <person name="Bowen H."/>
            <person name="Vavikolanu K."/>
            <person name="Mehta A."/>
            <person name="Aluvathingal J."/>
            <person name="Nadendla S."/>
            <person name="Lowell S."/>
            <person name="Myers T."/>
            <person name="Yan Y."/>
            <person name="Sichtig H."/>
        </authorList>
    </citation>
    <scope>NUCLEOTIDE SEQUENCE [LARGE SCALE GENOMIC DNA]</scope>
    <source>
        <strain evidence="1 2">FDAARGOS_1131</strain>
    </source>
</reference>
<accession>A0A9Q6Z6U4</accession>
<dbReference type="GeneID" id="93527082"/>
<evidence type="ECO:0000313" key="1">
    <source>
        <dbReference type="EMBL" id="QQU01192.1"/>
    </source>
</evidence>
<dbReference type="EMBL" id="CP068108">
    <property type="protein sequence ID" value="QQU01192.1"/>
    <property type="molecule type" value="Genomic_DNA"/>
</dbReference>
<gene>
    <name evidence="1" type="ORF">I6I88_05420</name>
</gene>